<protein>
    <submittedName>
        <fullName evidence="1">Uncharacterized protein</fullName>
    </submittedName>
</protein>
<reference evidence="1" key="1">
    <citation type="submission" date="2014-11" db="EMBL/GenBank/DDBJ databases">
        <authorList>
            <person name="Amaro Gonzalez C."/>
        </authorList>
    </citation>
    <scope>NUCLEOTIDE SEQUENCE</scope>
</reference>
<reference evidence="1" key="2">
    <citation type="journal article" date="2015" name="Fish Shellfish Immunol.">
        <title>Early steps in the European eel (Anguilla anguilla)-Vibrio vulnificus interaction in the gills: Role of the RtxA13 toxin.</title>
        <authorList>
            <person name="Callol A."/>
            <person name="Pajuelo D."/>
            <person name="Ebbesson L."/>
            <person name="Teles M."/>
            <person name="MacKenzie S."/>
            <person name="Amaro C."/>
        </authorList>
    </citation>
    <scope>NUCLEOTIDE SEQUENCE</scope>
</reference>
<accession>A0A0E9PPR3</accession>
<evidence type="ECO:0000313" key="1">
    <source>
        <dbReference type="EMBL" id="JAH06504.1"/>
    </source>
</evidence>
<sequence length="24" mass="2939">MIHNAVLFNLTYYQLISITYQYTE</sequence>
<dbReference type="AlphaFoldDB" id="A0A0E9PPR3"/>
<dbReference type="EMBL" id="GBXM01102073">
    <property type="protein sequence ID" value="JAH06504.1"/>
    <property type="molecule type" value="Transcribed_RNA"/>
</dbReference>
<name>A0A0E9PPR3_ANGAN</name>
<organism evidence="1">
    <name type="scientific">Anguilla anguilla</name>
    <name type="common">European freshwater eel</name>
    <name type="synonym">Muraena anguilla</name>
    <dbReference type="NCBI Taxonomy" id="7936"/>
    <lineage>
        <taxon>Eukaryota</taxon>
        <taxon>Metazoa</taxon>
        <taxon>Chordata</taxon>
        <taxon>Craniata</taxon>
        <taxon>Vertebrata</taxon>
        <taxon>Euteleostomi</taxon>
        <taxon>Actinopterygii</taxon>
        <taxon>Neopterygii</taxon>
        <taxon>Teleostei</taxon>
        <taxon>Anguilliformes</taxon>
        <taxon>Anguillidae</taxon>
        <taxon>Anguilla</taxon>
    </lineage>
</organism>
<proteinExistence type="predicted"/>